<dbReference type="Gene3D" id="1.20.120.1220">
    <property type="match status" value="1"/>
</dbReference>
<reference evidence="8 9" key="1">
    <citation type="submission" date="2019-03" db="EMBL/GenBank/DDBJ databases">
        <authorList>
            <person name="Li J."/>
        </authorList>
    </citation>
    <scope>NUCLEOTIDE SEQUENCE [LARGE SCALE GENOMIC DNA]</scope>
    <source>
        <strain evidence="8 9">3058</strain>
    </source>
</reference>
<dbReference type="RefSeq" id="WP_135816904.1">
    <property type="nucleotide sequence ID" value="NZ_SRPG01000042.1"/>
</dbReference>
<gene>
    <name evidence="8" type="ORF">E4L95_06425</name>
</gene>
<proteinExistence type="predicted"/>
<keyword evidence="3 6" id="KW-0812">Transmembrane</keyword>
<dbReference type="Proteomes" id="UP000297972">
    <property type="component" value="Unassembled WGS sequence"/>
</dbReference>
<feature type="domain" description="Prepilin type IV endopeptidase peptidase" evidence="7">
    <location>
        <begin position="9"/>
        <end position="113"/>
    </location>
</feature>
<dbReference type="Pfam" id="PF01478">
    <property type="entry name" value="Peptidase_A24"/>
    <property type="match status" value="1"/>
</dbReference>
<dbReference type="OrthoDB" id="5329005at2"/>
<evidence type="ECO:0000256" key="6">
    <source>
        <dbReference type="SAM" id="Phobius"/>
    </source>
</evidence>
<name>A0A4Z1CHS7_9RHOB</name>
<organism evidence="8 9">
    <name type="scientific">Paracoccus liaowanqingii</name>
    <dbReference type="NCBI Taxonomy" id="2560053"/>
    <lineage>
        <taxon>Bacteria</taxon>
        <taxon>Pseudomonadati</taxon>
        <taxon>Pseudomonadota</taxon>
        <taxon>Alphaproteobacteria</taxon>
        <taxon>Rhodobacterales</taxon>
        <taxon>Paracoccaceae</taxon>
        <taxon>Paracoccus</taxon>
    </lineage>
</organism>
<evidence type="ECO:0000256" key="5">
    <source>
        <dbReference type="ARBA" id="ARBA00023136"/>
    </source>
</evidence>
<dbReference type="GO" id="GO:0004190">
    <property type="term" value="F:aspartic-type endopeptidase activity"/>
    <property type="evidence" value="ECO:0007669"/>
    <property type="project" value="InterPro"/>
</dbReference>
<dbReference type="InterPro" id="IPR000045">
    <property type="entry name" value="Prepilin_IV_endopep_pep"/>
</dbReference>
<dbReference type="GO" id="GO:0005886">
    <property type="term" value="C:plasma membrane"/>
    <property type="evidence" value="ECO:0007669"/>
    <property type="project" value="UniProtKB-SubCell"/>
</dbReference>
<accession>A0A4Z1CHS7</accession>
<evidence type="ECO:0000313" key="9">
    <source>
        <dbReference type="Proteomes" id="UP000297972"/>
    </source>
</evidence>
<keyword evidence="5 6" id="KW-0472">Membrane</keyword>
<evidence type="ECO:0000313" key="8">
    <source>
        <dbReference type="EMBL" id="TGN62503.1"/>
    </source>
</evidence>
<sequence>MSLIAIGALFFPAILIHAGIGDLRTMRIPNRVVLILLVGYLAAIPLVGLTLPAVLWSAATATVVLAFGFLAFSHGWMGGGDVKLLAVAALWLGAGNVAALIIYTSLFGAALTIMLLIFRALRLPAAWQGRDWILRLHRRDGGIPYGVAIAAAGVLVYLRLPWVAAPF</sequence>
<dbReference type="InterPro" id="IPR052218">
    <property type="entry name" value="Preflagellin_Peptidase"/>
</dbReference>
<dbReference type="EMBL" id="SRPG01000042">
    <property type="protein sequence ID" value="TGN62503.1"/>
    <property type="molecule type" value="Genomic_DNA"/>
</dbReference>
<evidence type="ECO:0000259" key="7">
    <source>
        <dbReference type="Pfam" id="PF01478"/>
    </source>
</evidence>
<comment type="subcellular location">
    <subcellularLocation>
        <location evidence="1">Cell membrane</location>
        <topology evidence="1">Multi-pass membrane protein</topology>
    </subcellularLocation>
</comment>
<keyword evidence="9" id="KW-1185">Reference proteome</keyword>
<keyword evidence="2" id="KW-1003">Cell membrane</keyword>
<dbReference type="PANTHER" id="PTHR36506">
    <property type="entry name" value="PREFLAGELLIN PEPTIDASE"/>
    <property type="match status" value="1"/>
</dbReference>
<evidence type="ECO:0000256" key="3">
    <source>
        <dbReference type="ARBA" id="ARBA00022692"/>
    </source>
</evidence>
<comment type="caution">
    <text evidence="8">The sequence shown here is derived from an EMBL/GenBank/DDBJ whole genome shotgun (WGS) entry which is preliminary data.</text>
</comment>
<feature type="transmembrane region" description="Helical" evidence="6">
    <location>
        <begin position="28"/>
        <end position="47"/>
    </location>
</feature>
<feature type="transmembrane region" description="Helical" evidence="6">
    <location>
        <begin position="142"/>
        <end position="160"/>
    </location>
</feature>
<dbReference type="AlphaFoldDB" id="A0A4Z1CHS7"/>
<feature type="transmembrane region" description="Helical" evidence="6">
    <location>
        <begin position="97"/>
        <end position="121"/>
    </location>
</feature>
<dbReference type="PANTHER" id="PTHR36506:SF1">
    <property type="entry name" value="PREFLAGELLIN PEPTIDASE"/>
    <property type="match status" value="1"/>
</dbReference>
<keyword evidence="4 6" id="KW-1133">Transmembrane helix</keyword>
<evidence type="ECO:0000256" key="4">
    <source>
        <dbReference type="ARBA" id="ARBA00022989"/>
    </source>
</evidence>
<evidence type="ECO:0000256" key="2">
    <source>
        <dbReference type="ARBA" id="ARBA00022475"/>
    </source>
</evidence>
<evidence type="ECO:0000256" key="1">
    <source>
        <dbReference type="ARBA" id="ARBA00004651"/>
    </source>
</evidence>
<protein>
    <submittedName>
        <fullName evidence="8">Peptidase</fullName>
    </submittedName>
</protein>